<dbReference type="InterPro" id="IPR003661">
    <property type="entry name" value="HisK_dim/P_dom"/>
</dbReference>
<dbReference type="PANTHER" id="PTHR43047:SF72">
    <property type="entry name" value="OSMOSENSING HISTIDINE PROTEIN KINASE SLN1"/>
    <property type="match status" value="1"/>
</dbReference>
<evidence type="ECO:0000259" key="11">
    <source>
        <dbReference type="PROSITE" id="PS50109"/>
    </source>
</evidence>
<dbReference type="PROSITE" id="PS50110">
    <property type="entry name" value="RESPONSE_REGULATORY"/>
    <property type="match status" value="1"/>
</dbReference>
<dbReference type="InterPro" id="IPR036097">
    <property type="entry name" value="HisK_dim/P_sf"/>
</dbReference>
<comment type="function">
    <text evidence="8">May play the central regulatory role in sporulation. It may be an element of the effector pathway responsible for the activation of sporulation genes in response to nutritional stress. Spo0A may act in concert with spo0H (a sigma factor) to control the expression of some genes that are critical to the sporulation process.</text>
</comment>
<keyword evidence="14" id="KW-1185">Reference proteome</keyword>
<name>A0ABY5VH61_9FIRM</name>
<dbReference type="Pfam" id="PF00512">
    <property type="entry name" value="HisKA"/>
    <property type="match status" value="1"/>
</dbReference>
<dbReference type="Proteomes" id="UP001060164">
    <property type="component" value="Chromosome"/>
</dbReference>
<gene>
    <name evidence="13" type="ORF">NQ502_18725</name>
</gene>
<feature type="modified residue" description="4-aspartylphosphate" evidence="9">
    <location>
        <position position="848"/>
    </location>
</feature>
<organism evidence="13 14">
    <name type="scientific">Ruminococcus gauvreauii</name>
    <dbReference type="NCBI Taxonomy" id="438033"/>
    <lineage>
        <taxon>Bacteria</taxon>
        <taxon>Bacillati</taxon>
        <taxon>Bacillota</taxon>
        <taxon>Clostridia</taxon>
        <taxon>Eubacteriales</taxon>
        <taxon>Oscillospiraceae</taxon>
        <taxon>Ruminococcus</taxon>
    </lineage>
</organism>
<dbReference type="Pfam" id="PF00497">
    <property type="entry name" value="SBP_bac_3"/>
    <property type="match status" value="1"/>
</dbReference>
<dbReference type="InterPro" id="IPR001638">
    <property type="entry name" value="Solute-binding_3/MltF_N"/>
</dbReference>
<dbReference type="InterPro" id="IPR005467">
    <property type="entry name" value="His_kinase_dom"/>
</dbReference>
<dbReference type="Gene3D" id="3.40.50.2300">
    <property type="match status" value="1"/>
</dbReference>
<dbReference type="CDD" id="cd17546">
    <property type="entry name" value="REC_hyHK_CKI1_RcsC-like"/>
    <property type="match status" value="1"/>
</dbReference>
<dbReference type="SMART" id="SM00448">
    <property type="entry name" value="REC"/>
    <property type="match status" value="1"/>
</dbReference>
<feature type="domain" description="Histidine kinase" evidence="11">
    <location>
        <begin position="552"/>
        <end position="773"/>
    </location>
</feature>
<evidence type="ECO:0000256" key="4">
    <source>
        <dbReference type="ARBA" id="ARBA00022553"/>
    </source>
</evidence>
<dbReference type="InterPro" id="IPR036890">
    <property type="entry name" value="HATPase_C_sf"/>
</dbReference>
<dbReference type="PROSITE" id="PS50109">
    <property type="entry name" value="HIS_KIN"/>
    <property type="match status" value="1"/>
</dbReference>
<dbReference type="SUPFAM" id="SSF53850">
    <property type="entry name" value="Periplasmic binding protein-like II"/>
    <property type="match status" value="2"/>
</dbReference>
<dbReference type="SUPFAM" id="SSF55874">
    <property type="entry name" value="ATPase domain of HSP90 chaperone/DNA topoisomerase II/histidine kinase"/>
    <property type="match status" value="1"/>
</dbReference>
<dbReference type="SUPFAM" id="SSF47384">
    <property type="entry name" value="Homodimeric domain of signal transducing histidine kinase"/>
    <property type="match status" value="1"/>
</dbReference>
<dbReference type="SMART" id="SM00062">
    <property type="entry name" value="PBPb"/>
    <property type="match status" value="1"/>
</dbReference>
<dbReference type="PRINTS" id="PR00344">
    <property type="entry name" value="BCTRLSENSOR"/>
</dbReference>
<dbReference type="InterPro" id="IPR004358">
    <property type="entry name" value="Sig_transdc_His_kin-like_C"/>
</dbReference>
<dbReference type="SUPFAM" id="SSF52172">
    <property type="entry name" value="CheY-like"/>
    <property type="match status" value="1"/>
</dbReference>
<dbReference type="CDD" id="cd00082">
    <property type="entry name" value="HisKA"/>
    <property type="match status" value="1"/>
</dbReference>
<dbReference type="InterPro" id="IPR003594">
    <property type="entry name" value="HATPase_dom"/>
</dbReference>
<evidence type="ECO:0000313" key="14">
    <source>
        <dbReference type="Proteomes" id="UP001060164"/>
    </source>
</evidence>
<dbReference type="SMART" id="SM00388">
    <property type="entry name" value="HisKA"/>
    <property type="match status" value="1"/>
</dbReference>
<evidence type="ECO:0000313" key="13">
    <source>
        <dbReference type="EMBL" id="UWP59363.1"/>
    </source>
</evidence>
<evidence type="ECO:0000256" key="9">
    <source>
        <dbReference type="PROSITE-ProRule" id="PRU00169"/>
    </source>
</evidence>
<feature type="domain" description="Response regulatory" evidence="12">
    <location>
        <begin position="796"/>
        <end position="917"/>
    </location>
</feature>
<reference evidence="13" key="1">
    <citation type="journal article" date="2022" name="Cell">
        <title>Design, construction, and in vivo augmentation of a complex gut microbiome.</title>
        <authorList>
            <person name="Cheng A.G."/>
            <person name="Ho P.Y."/>
            <person name="Aranda-Diaz A."/>
            <person name="Jain S."/>
            <person name="Yu F.B."/>
            <person name="Meng X."/>
            <person name="Wang M."/>
            <person name="Iakiviak M."/>
            <person name="Nagashima K."/>
            <person name="Zhao A."/>
            <person name="Murugkar P."/>
            <person name="Patil A."/>
            <person name="Atabakhsh K."/>
            <person name="Weakley A."/>
            <person name="Yan J."/>
            <person name="Brumbaugh A.R."/>
            <person name="Higginbottom S."/>
            <person name="Dimas A."/>
            <person name="Shiver A.L."/>
            <person name="Deutschbauer A."/>
            <person name="Neff N."/>
            <person name="Sonnenburg J.L."/>
            <person name="Huang K.C."/>
            <person name="Fischbach M.A."/>
        </authorList>
    </citation>
    <scope>NUCLEOTIDE SEQUENCE</scope>
    <source>
        <strain evidence="13">DSM 19829</strain>
    </source>
</reference>
<keyword evidence="7" id="KW-0902">Two-component regulatory system</keyword>
<evidence type="ECO:0000256" key="7">
    <source>
        <dbReference type="ARBA" id="ARBA00023012"/>
    </source>
</evidence>
<evidence type="ECO:0000256" key="1">
    <source>
        <dbReference type="ARBA" id="ARBA00000085"/>
    </source>
</evidence>
<keyword evidence="10" id="KW-0812">Transmembrane</keyword>
<dbReference type="Pfam" id="PF02518">
    <property type="entry name" value="HATPase_c"/>
    <property type="match status" value="1"/>
</dbReference>
<evidence type="ECO:0000256" key="3">
    <source>
        <dbReference type="ARBA" id="ARBA00018672"/>
    </source>
</evidence>
<protein>
    <recommendedName>
        <fullName evidence="3">Stage 0 sporulation protein A homolog</fullName>
        <ecNumber evidence="2">2.7.13.3</ecNumber>
    </recommendedName>
</protein>
<evidence type="ECO:0000256" key="8">
    <source>
        <dbReference type="ARBA" id="ARBA00024867"/>
    </source>
</evidence>
<evidence type="ECO:0000256" key="5">
    <source>
        <dbReference type="ARBA" id="ARBA00022679"/>
    </source>
</evidence>
<dbReference type="GO" id="GO:0005524">
    <property type="term" value="F:ATP binding"/>
    <property type="evidence" value="ECO:0007669"/>
    <property type="project" value="UniProtKB-KW"/>
</dbReference>
<keyword evidence="13" id="KW-0547">Nucleotide-binding</keyword>
<keyword evidence="4 9" id="KW-0597">Phosphoprotein</keyword>
<dbReference type="EC" id="2.7.13.3" evidence="2"/>
<evidence type="ECO:0000259" key="12">
    <source>
        <dbReference type="PROSITE" id="PS50110"/>
    </source>
</evidence>
<dbReference type="PANTHER" id="PTHR43047">
    <property type="entry name" value="TWO-COMPONENT HISTIDINE PROTEIN KINASE"/>
    <property type="match status" value="1"/>
</dbReference>
<sequence length="922" mass="103770">MKKFIKFLSVVTVILTLTVSVIQVWAEEERKVVRVAFPEAAGLNETYEDGTRGGVVYEWLTEIAKYTGWKYEFIDEVPEDLLGETDVEKWDLMGGMYYRDTLAEIYNYPRYSAGFNYSLLIYRKDDESIQSFDHTTLNGKKIGAYSKADDKIERLKKFLHFNGIQAEIVTFDDLEEYKRCLSNPEIDLMLGSDVYMTDDYNVAAKFESEPTYIVTSKTETGLCRELSEAMESIYAANPDFAKELYRKYYPDEYINSISFTADEKKFIEQNGPVKVSVVKGRYPICYEQDGEDKGAALTSMELIAGRTGLTFEFVHADNYEQAIEMVKDGRADIFNGFMESEYSAQELEVIRTASYASLNSVILRNKNSYDRDEGKVMALPRDHTLKTWGKKDTIRYYSSYKECLEAVNGGEADYTKIPTAFMEGMYAEDYYTNIVLAADTDMNEELSIAMDDTPVNVPLYSVLSKAINNLSDEEKSNIIGQNTLGRRKSTATLKTLLYTNPVLVVGICVGIILLFSVIVILVISYRSRVKIMKMQLEKAEETSKAKSDFLSRMSHEIRTPMNAIIGMTGLTKMQREVPDGIRKNLEQIDASAKFLLSLLNDVLDMSKIDSQKMQMEVAPFDMNSVLSQMNHMFQALVKSRQMKFFITCDLKETMFEGDKMRLQQVLTNLLSNACKFTEDGGTIELTVRQEDSHSRSAVLYFSVRDTGIGIREEDRERIFNAFEQAKVNQRTANGTGLGLAISASLVRLMGGELRVDSQPGVGSLFFFTLHMPVYAGQIPEQEEQKGVSGYSLEGLQVLLAEDNDINADIAKEILELQGVKVIRAQNGKIAADIFERSLPGSFDAILMDINMPVMNGLDAASAIRVMSRPDAESVPILAMTANTFQEDRDKAKAAGMTGFLSKPFEVEQLYEVLADATGRSNA</sequence>
<dbReference type="Gene3D" id="1.10.287.130">
    <property type="match status" value="1"/>
</dbReference>
<dbReference type="Pfam" id="PF00072">
    <property type="entry name" value="Response_reg"/>
    <property type="match status" value="1"/>
</dbReference>
<evidence type="ECO:0000256" key="6">
    <source>
        <dbReference type="ARBA" id="ARBA00022777"/>
    </source>
</evidence>
<comment type="catalytic activity">
    <reaction evidence="1">
        <text>ATP + protein L-histidine = ADP + protein N-phospho-L-histidine.</text>
        <dbReference type="EC" id="2.7.13.3"/>
    </reaction>
</comment>
<dbReference type="InterPro" id="IPR001789">
    <property type="entry name" value="Sig_transdc_resp-reg_receiver"/>
</dbReference>
<dbReference type="RefSeq" id="WP_049898061.1">
    <property type="nucleotide sequence ID" value="NZ_CABLBR010000006.1"/>
</dbReference>
<keyword evidence="5" id="KW-0808">Transferase</keyword>
<accession>A0ABY5VH61</accession>
<feature type="transmembrane region" description="Helical" evidence="10">
    <location>
        <begin position="502"/>
        <end position="525"/>
    </location>
</feature>
<keyword evidence="6" id="KW-0418">Kinase</keyword>
<proteinExistence type="predicted"/>
<dbReference type="CDD" id="cd16922">
    <property type="entry name" value="HATPase_EvgS-ArcB-TorS-like"/>
    <property type="match status" value="1"/>
</dbReference>
<evidence type="ECO:0000256" key="2">
    <source>
        <dbReference type="ARBA" id="ARBA00012438"/>
    </source>
</evidence>
<evidence type="ECO:0000256" key="10">
    <source>
        <dbReference type="SAM" id="Phobius"/>
    </source>
</evidence>
<dbReference type="EMBL" id="CP102290">
    <property type="protein sequence ID" value="UWP59363.1"/>
    <property type="molecule type" value="Genomic_DNA"/>
</dbReference>
<dbReference type="Gene3D" id="3.40.190.10">
    <property type="entry name" value="Periplasmic binding protein-like II"/>
    <property type="match status" value="4"/>
</dbReference>
<keyword evidence="10" id="KW-0472">Membrane</keyword>
<keyword evidence="13" id="KW-0067">ATP-binding</keyword>
<dbReference type="InterPro" id="IPR011006">
    <property type="entry name" value="CheY-like_superfamily"/>
</dbReference>
<dbReference type="SMART" id="SM00387">
    <property type="entry name" value="HATPase_c"/>
    <property type="match status" value="1"/>
</dbReference>
<keyword evidence="10" id="KW-1133">Transmembrane helix</keyword>
<dbReference type="Gene3D" id="3.30.565.10">
    <property type="entry name" value="Histidine kinase-like ATPase, C-terminal domain"/>
    <property type="match status" value="1"/>
</dbReference>